<evidence type="ECO:0000313" key="2">
    <source>
        <dbReference type="EnsemblPlants" id="AET3Gv20636100.14"/>
    </source>
</evidence>
<reference evidence="2" key="3">
    <citation type="journal article" date="2017" name="Nature">
        <title>Genome sequence of the progenitor of the wheat D genome Aegilops tauschii.</title>
        <authorList>
            <person name="Luo M.C."/>
            <person name="Gu Y.Q."/>
            <person name="Puiu D."/>
            <person name="Wang H."/>
            <person name="Twardziok S.O."/>
            <person name="Deal K.R."/>
            <person name="Huo N."/>
            <person name="Zhu T."/>
            <person name="Wang L."/>
            <person name="Wang Y."/>
            <person name="McGuire P.E."/>
            <person name="Liu S."/>
            <person name="Long H."/>
            <person name="Ramasamy R.K."/>
            <person name="Rodriguez J.C."/>
            <person name="Van S.L."/>
            <person name="Yuan L."/>
            <person name="Wang Z."/>
            <person name="Xia Z."/>
            <person name="Xiao L."/>
            <person name="Anderson O.D."/>
            <person name="Ouyang S."/>
            <person name="Liang Y."/>
            <person name="Zimin A.V."/>
            <person name="Pertea G."/>
            <person name="Qi P."/>
            <person name="Bennetzen J.L."/>
            <person name="Dai X."/>
            <person name="Dawson M.W."/>
            <person name="Muller H.G."/>
            <person name="Kugler K."/>
            <person name="Rivarola-Duarte L."/>
            <person name="Spannagl M."/>
            <person name="Mayer K.F.X."/>
            <person name="Lu F.H."/>
            <person name="Bevan M.W."/>
            <person name="Leroy P."/>
            <person name="Li P."/>
            <person name="You F.M."/>
            <person name="Sun Q."/>
            <person name="Liu Z."/>
            <person name="Lyons E."/>
            <person name="Wicker T."/>
            <person name="Salzberg S.L."/>
            <person name="Devos K.M."/>
            <person name="Dvorak J."/>
        </authorList>
    </citation>
    <scope>NUCLEOTIDE SEQUENCE [LARGE SCALE GENOMIC DNA]</scope>
    <source>
        <strain evidence="2">cv. AL8/78</strain>
    </source>
</reference>
<dbReference type="Gramene" id="AET3Gv20636100.14">
    <property type="protein sequence ID" value="AET3Gv20636100.14"/>
    <property type="gene ID" value="AET3Gv20636100"/>
</dbReference>
<dbReference type="EnsemblPlants" id="AET3Gv20636100.14">
    <property type="protein sequence ID" value="AET3Gv20636100.14"/>
    <property type="gene ID" value="AET3Gv20636100"/>
</dbReference>
<protein>
    <recommendedName>
        <fullName evidence="1">Serine aminopeptidase S33 domain-containing protein</fullName>
    </recommendedName>
</protein>
<dbReference type="InterPro" id="IPR029058">
    <property type="entry name" value="AB_hydrolase_fold"/>
</dbReference>
<reference evidence="2" key="4">
    <citation type="submission" date="2019-03" db="UniProtKB">
        <authorList>
            <consortium name="EnsemblPlants"/>
        </authorList>
    </citation>
    <scope>IDENTIFICATION</scope>
</reference>
<feature type="domain" description="Serine aminopeptidase S33" evidence="1">
    <location>
        <begin position="18"/>
        <end position="92"/>
    </location>
</feature>
<dbReference type="Proteomes" id="UP000015105">
    <property type="component" value="Chromosome 3D"/>
</dbReference>
<name>A0A453FC39_AEGTS</name>
<dbReference type="InterPro" id="IPR051044">
    <property type="entry name" value="MAG_DAG_Lipase"/>
</dbReference>
<evidence type="ECO:0000259" key="1">
    <source>
        <dbReference type="Pfam" id="PF12146"/>
    </source>
</evidence>
<reference evidence="2" key="5">
    <citation type="journal article" date="2021" name="G3 (Bethesda)">
        <title>Aegilops tauschii genome assembly Aet v5.0 features greater sequence contiguity and improved annotation.</title>
        <authorList>
            <person name="Wang L."/>
            <person name="Zhu T."/>
            <person name="Rodriguez J.C."/>
            <person name="Deal K.R."/>
            <person name="Dubcovsky J."/>
            <person name="McGuire P.E."/>
            <person name="Lux T."/>
            <person name="Spannagl M."/>
            <person name="Mayer K.F.X."/>
            <person name="Baldrich P."/>
            <person name="Meyers B.C."/>
            <person name="Huo N."/>
            <person name="Gu Y.Q."/>
            <person name="Zhou H."/>
            <person name="Devos K.M."/>
            <person name="Bennetzen J.L."/>
            <person name="Unver T."/>
            <person name="Budak H."/>
            <person name="Gulick P.J."/>
            <person name="Galiba G."/>
            <person name="Kalapos B."/>
            <person name="Nelson D.R."/>
            <person name="Li P."/>
            <person name="You F.M."/>
            <person name="Luo M.C."/>
            <person name="Dvorak J."/>
        </authorList>
    </citation>
    <scope>NUCLEOTIDE SEQUENCE [LARGE SCALE GENOMIC DNA]</scope>
    <source>
        <strain evidence="2">cv. AL8/78</strain>
    </source>
</reference>
<reference evidence="3" key="1">
    <citation type="journal article" date="2014" name="Science">
        <title>Ancient hybridizations among the ancestral genomes of bread wheat.</title>
        <authorList>
            <consortium name="International Wheat Genome Sequencing Consortium,"/>
            <person name="Marcussen T."/>
            <person name="Sandve S.R."/>
            <person name="Heier L."/>
            <person name="Spannagl M."/>
            <person name="Pfeifer M."/>
            <person name="Jakobsen K.S."/>
            <person name="Wulff B.B."/>
            <person name="Steuernagel B."/>
            <person name="Mayer K.F."/>
            <person name="Olsen O.A."/>
        </authorList>
    </citation>
    <scope>NUCLEOTIDE SEQUENCE [LARGE SCALE GENOMIC DNA]</scope>
    <source>
        <strain evidence="3">cv. AL8/78</strain>
    </source>
</reference>
<proteinExistence type="predicted"/>
<keyword evidence="3" id="KW-1185">Reference proteome</keyword>
<reference evidence="3" key="2">
    <citation type="journal article" date="2017" name="Nat. Plants">
        <title>The Aegilops tauschii genome reveals multiple impacts of transposons.</title>
        <authorList>
            <person name="Zhao G."/>
            <person name="Zou C."/>
            <person name="Li K."/>
            <person name="Wang K."/>
            <person name="Li T."/>
            <person name="Gao L."/>
            <person name="Zhang X."/>
            <person name="Wang H."/>
            <person name="Yang Z."/>
            <person name="Liu X."/>
            <person name="Jiang W."/>
            <person name="Mao L."/>
            <person name="Kong X."/>
            <person name="Jiao Y."/>
            <person name="Jia J."/>
        </authorList>
    </citation>
    <scope>NUCLEOTIDE SEQUENCE [LARGE SCALE GENOMIC DNA]</scope>
    <source>
        <strain evidence="3">cv. AL8/78</strain>
    </source>
</reference>
<dbReference type="AlphaFoldDB" id="A0A453FC39"/>
<dbReference type="InterPro" id="IPR022742">
    <property type="entry name" value="Hydrolase_4"/>
</dbReference>
<evidence type="ECO:0000313" key="3">
    <source>
        <dbReference type="Proteomes" id="UP000015105"/>
    </source>
</evidence>
<organism evidence="2 3">
    <name type="scientific">Aegilops tauschii subsp. strangulata</name>
    <name type="common">Goatgrass</name>
    <dbReference type="NCBI Taxonomy" id="200361"/>
    <lineage>
        <taxon>Eukaryota</taxon>
        <taxon>Viridiplantae</taxon>
        <taxon>Streptophyta</taxon>
        <taxon>Embryophyta</taxon>
        <taxon>Tracheophyta</taxon>
        <taxon>Spermatophyta</taxon>
        <taxon>Magnoliopsida</taxon>
        <taxon>Liliopsida</taxon>
        <taxon>Poales</taxon>
        <taxon>Poaceae</taxon>
        <taxon>BOP clade</taxon>
        <taxon>Pooideae</taxon>
        <taxon>Triticodae</taxon>
        <taxon>Triticeae</taxon>
        <taxon>Triticinae</taxon>
        <taxon>Aegilops</taxon>
    </lineage>
</organism>
<dbReference type="SUPFAM" id="SSF53474">
    <property type="entry name" value="alpha/beta-Hydrolases"/>
    <property type="match status" value="1"/>
</dbReference>
<sequence>MITSVFASQCEYNAISYNDQMRLRTAVELLKATKDIESQLEKISSPLLILHGAADQVTDPHVSQFLYEKANTKDKTLKLYEGAYHSILEGEPDDRISTAIKDIISWLDSHC</sequence>
<dbReference type="PANTHER" id="PTHR11614">
    <property type="entry name" value="PHOSPHOLIPASE-RELATED"/>
    <property type="match status" value="1"/>
</dbReference>
<dbReference type="Pfam" id="PF12146">
    <property type="entry name" value="Hydrolase_4"/>
    <property type="match status" value="1"/>
</dbReference>
<accession>A0A453FC39</accession>
<dbReference type="Gene3D" id="3.40.50.1820">
    <property type="entry name" value="alpha/beta hydrolase"/>
    <property type="match status" value="1"/>
</dbReference>